<accession>A0A8C3L0K6</accession>
<dbReference type="InterPro" id="IPR013197">
    <property type="entry name" value="RNA_pol_III_RPC82-rel_HTH"/>
</dbReference>
<keyword evidence="5 7" id="KW-0804">Transcription</keyword>
<evidence type="ECO:0000256" key="3">
    <source>
        <dbReference type="ARBA" id="ARBA00016689"/>
    </source>
</evidence>
<reference evidence="9" key="2">
    <citation type="submission" date="2025-09" db="UniProtKB">
        <authorList>
            <consortium name="Ensembl"/>
        </authorList>
    </citation>
    <scope>IDENTIFICATION</scope>
</reference>
<dbReference type="Ensembl" id="ENSCPIT00010003547.1">
    <property type="protein sequence ID" value="ENSCPIP00010002992.1"/>
    <property type="gene ID" value="ENSCPIG00010002338.1"/>
</dbReference>
<dbReference type="Pfam" id="PF08221">
    <property type="entry name" value="HTH_9"/>
    <property type="match status" value="1"/>
</dbReference>
<dbReference type="InterPro" id="IPR039748">
    <property type="entry name" value="RPC3"/>
</dbReference>
<dbReference type="AlphaFoldDB" id="A0A8C3L0K6"/>
<dbReference type="Proteomes" id="UP000694543">
    <property type="component" value="Unplaced"/>
</dbReference>
<evidence type="ECO:0000256" key="4">
    <source>
        <dbReference type="ARBA" id="ARBA00022478"/>
    </source>
</evidence>
<evidence type="ECO:0000256" key="2">
    <source>
        <dbReference type="ARBA" id="ARBA00007206"/>
    </source>
</evidence>
<comment type="function">
    <text evidence="7">DNA-dependent RNA polymerase catalyzes the transcription of DNA into RNA using the four ribonucleoside triphosphates as substrates. Specific core component of RNA polymerase III which synthesizes small RNAs, such as 5S rRNA and tRNAs.</text>
</comment>
<dbReference type="FunFam" id="1.10.10.10:FF:000218">
    <property type="entry name" value="DNA-directed RNA polymerase III subunit RPC3"/>
    <property type="match status" value="1"/>
</dbReference>
<keyword evidence="10" id="KW-1185">Reference proteome</keyword>
<organism evidence="9 10">
    <name type="scientific">Chrysolophus pictus</name>
    <name type="common">Golden pheasant</name>
    <name type="synonym">Phasianus pictus</name>
    <dbReference type="NCBI Taxonomy" id="9089"/>
    <lineage>
        <taxon>Eukaryota</taxon>
        <taxon>Metazoa</taxon>
        <taxon>Chordata</taxon>
        <taxon>Craniata</taxon>
        <taxon>Vertebrata</taxon>
        <taxon>Euteleostomi</taxon>
        <taxon>Archelosauria</taxon>
        <taxon>Archosauria</taxon>
        <taxon>Dinosauria</taxon>
        <taxon>Saurischia</taxon>
        <taxon>Theropoda</taxon>
        <taxon>Coelurosauria</taxon>
        <taxon>Aves</taxon>
        <taxon>Neognathae</taxon>
        <taxon>Galloanserae</taxon>
        <taxon>Galliformes</taxon>
        <taxon>Phasianidae</taxon>
        <taxon>Phasianinae</taxon>
        <taxon>Chrysolophus</taxon>
    </lineage>
</organism>
<evidence type="ECO:0000313" key="10">
    <source>
        <dbReference type="Proteomes" id="UP000694543"/>
    </source>
</evidence>
<evidence type="ECO:0000256" key="5">
    <source>
        <dbReference type="ARBA" id="ARBA00023163"/>
    </source>
</evidence>
<proteinExistence type="inferred from homology"/>
<dbReference type="GO" id="GO:0003697">
    <property type="term" value="F:single-stranded DNA binding"/>
    <property type="evidence" value="ECO:0007669"/>
    <property type="project" value="UniProtKB-UniRule"/>
</dbReference>
<sequence>MTQAEIKLCSLLLREHFGEIVEKVGTYLVRTGSQPLRAICADTGLALDQVRKALCVLIQHNLAAYQLQKRGCVEYEARCRRVLRILRYPRYIYTAKALYGDTGELLVEELLLNGKMTLSAVVRKVADRLTETMEGGRCSPLPPCPSKMTLSAVVRKVADRLTETMEGGRCSPLPSLPLPSTAAQQCSLRCSACCAPLQPSRAVFPCSPAVQVPVAAQHAASHCSPAVQPSSAGPIAQQCSPPLQPSSAAPLLSSAAPVAQYAVPCCSPAVQPPPCSPALQPPLLSTAAQQCSLRCSACCAPLQPSRAVFPCSPAVQFSLAAQQCRSLLQPSMLRPIAAQQCSPAVQAPLLSSAAPPCSPAVQPHCSAVQPPLLSTLCPVAAQQCSPPLAAQHCSPHCSALQPSSAAS</sequence>
<evidence type="ECO:0000259" key="8">
    <source>
        <dbReference type="Pfam" id="PF08221"/>
    </source>
</evidence>
<reference evidence="9" key="1">
    <citation type="submission" date="2025-08" db="UniProtKB">
        <authorList>
            <consortium name="Ensembl"/>
        </authorList>
    </citation>
    <scope>IDENTIFICATION</scope>
</reference>
<protein>
    <recommendedName>
        <fullName evidence="3 7">DNA-directed RNA polymerase III subunit RPC3</fullName>
        <shortName evidence="7">RNA polymerase III subunit C3</shortName>
    </recommendedName>
</protein>
<keyword evidence="6 7" id="KW-0539">Nucleus</keyword>
<evidence type="ECO:0000256" key="1">
    <source>
        <dbReference type="ARBA" id="ARBA00004123"/>
    </source>
</evidence>
<keyword evidence="4 7" id="KW-0240">DNA-directed RNA polymerase</keyword>
<dbReference type="PANTHER" id="PTHR12949">
    <property type="entry name" value="RNA POLYMERASE III DNA DIRECTED -RELATED"/>
    <property type="match status" value="1"/>
</dbReference>
<evidence type="ECO:0000313" key="9">
    <source>
        <dbReference type="Ensembl" id="ENSCPIP00010002992.1"/>
    </source>
</evidence>
<dbReference type="InterPro" id="IPR036388">
    <property type="entry name" value="WH-like_DNA-bd_sf"/>
</dbReference>
<name>A0A8C3L0K6_CHRPC</name>
<dbReference type="GO" id="GO:0005666">
    <property type="term" value="C:RNA polymerase III complex"/>
    <property type="evidence" value="ECO:0007669"/>
    <property type="project" value="UniProtKB-UniRule"/>
</dbReference>
<comment type="subunit">
    <text evidence="7">Component of the RNA polymerase III (Pol III) complex consisting of 17 subunits.</text>
</comment>
<dbReference type="PANTHER" id="PTHR12949:SF0">
    <property type="entry name" value="DNA-DIRECTED RNA POLYMERASE III SUBUNIT RPC3"/>
    <property type="match status" value="1"/>
</dbReference>
<comment type="similarity">
    <text evidence="2 7">Belongs to the eukaryotic RPC3/POLR3C RNA polymerase subunit family.</text>
</comment>
<evidence type="ECO:0000256" key="6">
    <source>
        <dbReference type="ARBA" id="ARBA00023242"/>
    </source>
</evidence>
<feature type="domain" description="RNA polymerase III subunit RPC82-related helix-turn-helix" evidence="8">
    <location>
        <begin position="7"/>
        <end position="65"/>
    </location>
</feature>
<dbReference type="FunFam" id="1.10.10.10:FF:000262">
    <property type="entry name" value="DNA-directed RNA polymerase III subunit RPC3"/>
    <property type="match status" value="1"/>
</dbReference>
<dbReference type="Gene3D" id="1.10.10.10">
    <property type="entry name" value="Winged helix-like DNA-binding domain superfamily/Winged helix DNA-binding domain"/>
    <property type="match status" value="2"/>
</dbReference>
<evidence type="ECO:0000256" key="7">
    <source>
        <dbReference type="RuleBase" id="RU367076"/>
    </source>
</evidence>
<comment type="subcellular location">
    <subcellularLocation>
        <location evidence="1 7">Nucleus</location>
    </subcellularLocation>
</comment>